<evidence type="ECO:0000256" key="2">
    <source>
        <dbReference type="SAM" id="Phobius"/>
    </source>
</evidence>
<evidence type="ECO:0000256" key="1">
    <source>
        <dbReference type="SAM" id="MobiDB-lite"/>
    </source>
</evidence>
<evidence type="ECO:0000313" key="4">
    <source>
        <dbReference type="Proteomes" id="UP001432011"/>
    </source>
</evidence>
<feature type="transmembrane region" description="Helical" evidence="2">
    <location>
        <begin position="437"/>
        <end position="455"/>
    </location>
</feature>
<feature type="compositionally biased region" description="Basic and acidic residues" evidence="1">
    <location>
        <begin position="1"/>
        <end position="23"/>
    </location>
</feature>
<sequence>MTRDPESGKDGSTKNDAATKKDGVTGNVFHGPAPFQLGDRNVQINHIHQAPPQRRPLVLTGAAVTTRHELAAAIRRDWAAARRQFFEGAATAGAPSDGWLGLLSWLRELDGLTAEDLTTQIELIDHRLRDQALPADLKLLHLLGWLDPAGEAVWRGTPVTVEALSEALRIGRIRESGPEWELYRDLCEGGLLDALARFTVLSALRGTQQAWNEVWESWRRLAARIPGLPSEAREWAGSGARGLLLAALLPYPQTTVWLRAACEHVPPPATGEIEWYDWLRERDGGPDTPIGWLVRTDFTAYAAAQAEAIRRQAAADLQNQRMAAVLDHAAALRDRDWADYERRRLSPTARLEAVGRATLWLGAWGAATIPVPWVIWGWAEPDIAATVSWYLVALTLAAYAGWVPQVLRLGAAYRPPLHRVRECAEEARADRGSVRRGLIRAGGVAGAVLILGVLVHDVGVVVTTILVVPLLAVAFHFARIGALHDWADEHRERLRDYRSGRPDAGGIPQSIIQGVRSPSPGVRADAYRAFLRQFTGLGHSGQDEGRDNGRRDR</sequence>
<accession>A0ABZ1SH63</accession>
<feature type="transmembrane region" description="Helical" evidence="2">
    <location>
        <begin position="387"/>
        <end position="411"/>
    </location>
</feature>
<protein>
    <recommendedName>
        <fullName evidence="5">DUF2207 domain-containing protein</fullName>
    </recommendedName>
</protein>
<evidence type="ECO:0008006" key="5">
    <source>
        <dbReference type="Google" id="ProtNLM"/>
    </source>
</evidence>
<organism evidence="3 4">
    <name type="scientific">Microbispora hainanensis</name>
    <dbReference type="NCBI Taxonomy" id="568844"/>
    <lineage>
        <taxon>Bacteria</taxon>
        <taxon>Bacillati</taxon>
        <taxon>Actinomycetota</taxon>
        <taxon>Actinomycetes</taxon>
        <taxon>Streptosporangiales</taxon>
        <taxon>Streptosporangiaceae</taxon>
        <taxon>Microbispora</taxon>
    </lineage>
</organism>
<dbReference type="RefSeq" id="WP_328708230.1">
    <property type="nucleotide sequence ID" value="NZ_CP108085.1"/>
</dbReference>
<keyword evidence="2" id="KW-0472">Membrane</keyword>
<name>A0ABZ1SH63_9ACTN</name>
<gene>
    <name evidence="3" type="ORF">OG913_20370</name>
</gene>
<dbReference type="Proteomes" id="UP001432011">
    <property type="component" value="Chromosome"/>
</dbReference>
<dbReference type="EMBL" id="CP108085">
    <property type="protein sequence ID" value="WUP71802.1"/>
    <property type="molecule type" value="Genomic_DNA"/>
</dbReference>
<keyword evidence="2" id="KW-1133">Transmembrane helix</keyword>
<feature type="transmembrane region" description="Helical" evidence="2">
    <location>
        <begin position="353"/>
        <end position="375"/>
    </location>
</feature>
<proteinExistence type="predicted"/>
<reference evidence="3" key="1">
    <citation type="submission" date="2022-10" db="EMBL/GenBank/DDBJ databases">
        <title>The complete genomes of actinobacterial strains from the NBC collection.</title>
        <authorList>
            <person name="Joergensen T.S."/>
            <person name="Alvarez Arevalo M."/>
            <person name="Sterndorff E.B."/>
            <person name="Faurdal D."/>
            <person name="Vuksanovic O."/>
            <person name="Mourched A.-S."/>
            <person name="Charusanti P."/>
            <person name="Shaw S."/>
            <person name="Blin K."/>
            <person name="Weber T."/>
        </authorList>
    </citation>
    <scope>NUCLEOTIDE SEQUENCE</scope>
    <source>
        <strain evidence="3">NBC_00254</strain>
    </source>
</reference>
<feature type="region of interest" description="Disordered" evidence="1">
    <location>
        <begin position="1"/>
        <end position="29"/>
    </location>
</feature>
<keyword evidence="2" id="KW-0812">Transmembrane</keyword>
<feature type="transmembrane region" description="Helical" evidence="2">
    <location>
        <begin position="461"/>
        <end position="483"/>
    </location>
</feature>
<evidence type="ECO:0000313" key="3">
    <source>
        <dbReference type="EMBL" id="WUP71802.1"/>
    </source>
</evidence>
<keyword evidence="4" id="KW-1185">Reference proteome</keyword>